<accession>T1JT31</accession>
<dbReference type="InterPro" id="IPR040167">
    <property type="entry name" value="TF_CP2-like"/>
</dbReference>
<keyword evidence="4" id="KW-0804">Transcription</keyword>
<evidence type="ECO:0000313" key="10">
    <source>
        <dbReference type="Proteomes" id="UP000015104"/>
    </source>
</evidence>
<dbReference type="Proteomes" id="UP000015104">
    <property type="component" value="Unassembled WGS sequence"/>
</dbReference>
<dbReference type="GO" id="GO:0000978">
    <property type="term" value="F:RNA polymerase II cis-regulatory region sequence-specific DNA binding"/>
    <property type="evidence" value="ECO:0007669"/>
    <property type="project" value="TreeGrafter"/>
</dbReference>
<dbReference type="EMBL" id="CAEY01000471">
    <property type="status" value="NOT_ANNOTATED_CDS"/>
    <property type="molecule type" value="Genomic_DNA"/>
</dbReference>
<keyword evidence="2" id="KW-0805">Transcription regulation</keyword>
<keyword evidence="10" id="KW-1185">Reference proteome</keyword>
<keyword evidence="5 6" id="KW-0539">Nucleus</keyword>
<dbReference type="InterPro" id="IPR057520">
    <property type="entry name" value="GRHL1/CP2_C"/>
</dbReference>
<dbReference type="PROSITE" id="PS51968">
    <property type="entry name" value="GRH_CP2_DB"/>
    <property type="match status" value="1"/>
</dbReference>
<dbReference type="STRING" id="32264.T1JT31"/>
<dbReference type="GO" id="GO:0005634">
    <property type="term" value="C:nucleus"/>
    <property type="evidence" value="ECO:0007669"/>
    <property type="project" value="UniProtKB-SubCell"/>
</dbReference>
<evidence type="ECO:0000256" key="2">
    <source>
        <dbReference type="ARBA" id="ARBA00023015"/>
    </source>
</evidence>
<evidence type="ECO:0000256" key="7">
    <source>
        <dbReference type="SAM" id="MobiDB-lite"/>
    </source>
</evidence>
<dbReference type="eggNOG" id="KOG4091">
    <property type="taxonomic scope" value="Eukaryota"/>
</dbReference>
<proteinExistence type="predicted"/>
<dbReference type="PANTHER" id="PTHR11037:SF20">
    <property type="entry name" value="PROTEIN GRAINYHEAD"/>
    <property type="match status" value="1"/>
</dbReference>
<feature type="compositionally biased region" description="Polar residues" evidence="7">
    <location>
        <begin position="174"/>
        <end position="188"/>
    </location>
</feature>
<name>T1JT31_TETUR</name>
<dbReference type="InterPro" id="IPR007604">
    <property type="entry name" value="CP2"/>
</dbReference>
<feature type="region of interest" description="Disordered" evidence="7">
    <location>
        <begin position="1"/>
        <end position="25"/>
    </location>
</feature>
<protein>
    <recommendedName>
        <fullName evidence="8">Grh/CP2 DB domain-containing protein</fullName>
    </recommendedName>
</protein>
<feature type="compositionally biased region" description="Low complexity" evidence="7">
    <location>
        <begin position="189"/>
        <end position="204"/>
    </location>
</feature>
<evidence type="ECO:0000256" key="4">
    <source>
        <dbReference type="ARBA" id="ARBA00023163"/>
    </source>
</evidence>
<dbReference type="HOGENOM" id="CLU_593566_0_0_1"/>
<dbReference type="PANTHER" id="PTHR11037">
    <property type="entry name" value="TRANSCRIPTION FACTOR CP2"/>
    <property type="match status" value="1"/>
</dbReference>
<dbReference type="GO" id="GO:0001228">
    <property type="term" value="F:DNA-binding transcription activator activity, RNA polymerase II-specific"/>
    <property type="evidence" value="ECO:0007669"/>
    <property type="project" value="TreeGrafter"/>
</dbReference>
<evidence type="ECO:0000256" key="6">
    <source>
        <dbReference type="PROSITE-ProRule" id="PRU01313"/>
    </source>
</evidence>
<evidence type="ECO:0000256" key="1">
    <source>
        <dbReference type="ARBA" id="ARBA00004123"/>
    </source>
</evidence>
<comment type="subcellular location">
    <subcellularLocation>
        <location evidence="1 6">Nucleus</location>
    </subcellularLocation>
</comment>
<feature type="region of interest" description="Disordered" evidence="7">
    <location>
        <begin position="174"/>
        <end position="222"/>
    </location>
</feature>
<evidence type="ECO:0000256" key="5">
    <source>
        <dbReference type="ARBA" id="ARBA00023242"/>
    </source>
</evidence>
<evidence type="ECO:0000256" key="3">
    <source>
        <dbReference type="ARBA" id="ARBA00023125"/>
    </source>
</evidence>
<reference evidence="9" key="2">
    <citation type="submission" date="2015-06" db="UniProtKB">
        <authorList>
            <consortium name="EnsemblMetazoa"/>
        </authorList>
    </citation>
    <scope>IDENTIFICATION</scope>
</reference>
<evidence type="ECO:0000259" key="8">
    <source>
        <dbReference type="PROSITE" id="PS51968"/>
    </source>
</evidence>
<dbReference type="Pfam" id="PF04516">
    <property type="entry name" value="CP2"/>
    <property type="match status" value="1"/>
</dbReference>
<dbReference type="AlphaFoldDB" id="T1JT31"/>
<sequence>MKMKISESSSPSSPSPSPSPSTTIYTVNIKEEPLDSSMPPLASPATVVNVATCNNNSASKTRELEPSPPATVISLAPAQPYPGTQLTFAAPAYDIEPNGAYTVQVSDVASQYATVAQGTAGRVANNGTVYLTTDYITYSDYYPAITTAGVTGSGSTTNHDQALLPVSGSTVDHSTTITVTSPNLTSPVSGTGESNSNSSTPSTVGNGGSKASGGKRSWNEYNRNSEVDKVQIPKIFSDVGYKYYLESPISTSQRREDDRITYINKGQFYGITLEYIPDAGNPLKSATVKSLVLLVFREEKLHEDEIKAWQFWHSRQHSVKQRILDADTKNSSGIIGPIEEVTHNSIAFYWNPLEGPAKINVAVQCLSTDFSNQKGVKGLPLHLQIDTFDDFRDGSLPIHRGYCQIKVFCDKGAERKTRDEERRAAKRKLTATGSKFHLLFAGIEIEFRNVFFLFSWNKKYGRKKIEEMYHPPCDRSEFYTMSDRTKPPVLFTPSEDLDKITTGDMSFYSSQHSTGDLNTAGYDSPTHLPIITPPGSSGTASPGIIDKRKRSADPISANLEMVVTQPPPKRDKVYPPDRLLLYAKQENEEIFHPLHIVPPTLVGLALSIQKKYKLEAKNIRHFYKRCLKGITLLMDDELVKLYCNEDTVLLQVHQVDEQTHDITLVEYDSSTNA</sequence>
<organism evidence="9 10">
    <name type="scientific">Tetranychus urticae</name>
    <name type="common">Two-spotted spider mite</name>
    <dbReference type="NCBI Taxonomy" id="32264"/>
    <lineage>
        <taxon>Eukaryota</taxon>
        <taxon>Metazoa</taxon>
        <taxon>Ecdysozoa</taxon>
        <taxon>Arthropoda</taxon>
        <taxon>Chelicerata</taxon>
        <taxon>Arachnida</taxon>
        <taxon>Acari</taxon>
        <taxon>Acariformes</taxon>
        <taxon>Trombidiformes</taxon>
        <taxon>Prostigmata</taxon>
        <taxon>Eleutherengona</taxon>
        <taxon>Raphignathae</taxon>
        <taxon>Tetranychoidea</taxon>
        <taxon>Tetranychidae</taxon>
        <taxon>Tetranychus</taxon>
    </lineage>
</organism>
<feature type="domain" description="Grh/CP2 DB" evidence="8">
    <location>
        <begin position="237"/>
        <end position="492"/>
    </location>
</feature>
<reference evidence="10" key="1">
    <citation type="submission" date="2011-08" db="EMBL/GenBank/DDBJ databases">
        <authorList>
            <person name="Rombauts S."/>
        </authorList>
    </citation>
    <scope>NUCLEOTIDE SEQUENCE</scope>
    <source>
        <strain evidence="10">London</strain>
    </source>
</reference>
<keyword evidence="3 6" id="KW-0238">DNA-binding</keyword>
<evidence type="ECO:0000313" key="9">
    <source>
        <dbReference type="EnsemblMetazoa" id="tetur01g12650.1"/>
    </source>
</evidence>
<dbReference type="Pfam" id="PF25416">
    <property type="entry name" value="GRHL1_C"/>
    <property type="match status" value="1"/>
</dbReference>
<dbReference type="EnsemblMetazoa" id="tetur01g12650.1">
    <property type="protein sequence ID" value="tetur01g12650.1"/>
    <property type="gene ID" value="tetur01g12650"/>
</dbReference>